<reference evidence="2" key="2">
    <citation type="submission" date="2012-01" db="EMBL/GenBank/DDBJ databases">
        <authorList>
            <person name="Kleemann D."/>
        </authorList>
    </citation>
    <scope>NUCLEOTIDE SEQUENCE</scope>
    <source>
        <strain evidence="2">IMI349063A</strain>
        <tissue evidence="2">Infected leaf material</tissue>
    </source>
</reference>
<accession>I2G7E2</accession>
<feature type="chain" id="PRO_5003658216" evidence="1">
    <location>
        <begin position="28"/>
        <end position="90"/>
    </location>
</feature>
<keyword evidence="1" id="KW-0732">Signal</keyword>
<feature type="signal peptide" evidence="1">
    <location>
        <begin position="1"/>
        <end position="27"/>
    </location>
</feature>
<feature type="non-terminal residue" evidence="2">
    <location>
        <position position="90"/>
    </location>
</feature>
<gene>
    <name evidence="2" type="primary">EC62</name>
</gene>
<dbReference type="AlphaFoldDB" id="I2G7E2"/>
<protein>
    <submittedName>
        <fullName evidence="2">EC62 protein</fullName>
    </submittedName>
</protein>
<organism evidence="2">
    <name type="scientific">Colletotrichum higginsianum</name>
    <dbReference type="NCBI Taxonomy" id="80884"/>
    <lineage>
        <taxon>Eukaryota</taxon>
        <taxon>Fungi</taxon>
        <taxon>Dikarya</taxon>
        <taxon>Ascomycota</taxon>
        <taxon>Pezizomycotina</taxon>
        <taxon>Sordariomycetes</taxon>
        <taxon>Hypocreomycetidae</taxon>
        <taxon>Glomerellales</taxon>
        <taxon>Glomerellaceae</taxon>
        <taxon>Colletotrichum</taxon>
        <taxon>Colletotrichum destructivum species complex</taxon>
    </lineage>
</organism>
<name>I2G7E2_9PEZI</name>
<proteinExistence type="evidence at transcript level"/>
<dbReference type="EMBL" id="HE651225">
    <property type="protein sequence ID" value="CCF70944.1"/>
    <property type="molecule type" value="mRNA"/>
</dbReference>
<evidence type="ECO:0000313" key="2">
    <source>
        <dbReference type="EMBL" id="CCF70944.1"/>
    </source>
</evidence>
<evidence type="ECO:0000256" key="1">
    <source>
        <dbReference type="SAM" id="SignalP"/>
    </source>
</evidence>
<sequence length="90" mass="9593">MAGATSNTGPHALVLVLALTRVLLVLADTHAGATRLGKEVITRIRILPRHNPPPPPHILQQGSLDLPTLLRTLLALSQADACLQPSIWPC</sequence>
<reference evidence="2" key="1">
    <citation type="journal article" date="2012" name="PLoS Pathog.">
        <title>Sequential delivery of host-induced virulence effectors by appressoria and intracellular hyphae of the phytopathogen Colletotrichum higginsianum.</title>
        <authorList>
            <person name="Kleemann J."/>
            <person name="Rincon-Rivera L.J."/>
            <person name="Takahara H."/>
            <person name="Neumann U."/>
            <person name="van Themaat E.V.L."/>
            <person name="van der Does H.C."/>
            <person name="Hacquard S."/>
            <person name="Stueber K."/>
            <person name="Will I."/>
            <person name="Schmalenbach W."/>
            <person name="Schmelzer E."/>
            <person name="O'Connell R."/>
        </authorList>
    </citation>
    <scope>NUCLEOTIDE SEQUENCE</scope>
    <source>
        <strain evidence="2">IMI349063A</strain>
        <tissue evidence="2">Infected leaf material</tissue>
    </source>
</reference>